<gene>
    <name evidence="8" type="ORF">MOV08_37095</name>
</gene>
<evidence type="ECO:0000313" key="8">
    <source>
        <dbReference type="EMBL" id="WEB44361.1"/>
    </source>
</evidence>
<comment type="similarity">
    <text evidence="2">Belongs to the CDPS family.</text>
</comment>
<evidence type="ECO:0000259" key="7">
    <source>
        <dbReference type="Pfam" id="PF03171"/>
    </source>
</evidence>
<feature type="domain" description="Isopenicillin N synthase-like Fe(2+) 2OG dioxygenase" evidence="7">
    <location>
        <begin position="207"/>
        <end position="274"/>
    </location>
</feature>
<organism evidence="8 9">
    <name type="scientific">Streptomyces yunnanensis</name>
    <dbReference type="NCBI Taxonomy" id="156453"/>
    <lineage>
        <taxon>Bacteria</taxon>
        <taxon>Bacillati</taxon>
        <taxon>Actinomycetota</taxon>
        <taxon>Actinomycetes</taxon>
        <taxon>Kitasatosporales</taxon>
        <taxon>Streptomycetaceae</taxon>
        <taxon>Streptomyces</taxon>
    </lineage>
</organism>
<evidence type="ECO:0000256" key="5">
    <source>
        <dbReference type="ARBA" id="ARBA00030771"/>
    </source>
</evidence>
<evidence type="ECO:0000256" key="4">
    <source>
        <dbReference type="ARBA" id="ARBA00023194"/>
    </source>
</evidence>
<dbReference type="Gene3D" id="3.40.50.11710">
    <property type="entry name" value="Cyclodipeptide synthase"/>
    <property type="match status" value="1"/>
</dbReference>
<dbReference type="InterPro" id="IPR030903">
    <property type="entry name" value="CDPS"/>
</dbReference>
<feature type="compositionally biased region" description="Polar residues" evidence="6">
    <location>
        <begin position="1"/>
        <end position="18"/>
    </location>
</feature>
<dbReference type="SUPFAM" id="SSF51197">
    <property type="entry name" value="Clavaminate synthase-like"/>
    <property type="match status" value="1"/>
</dbReference>
<dbReference type="InterPro" id="IPR044861">
    <property type="entry name" value="IPNS-like_FE2OG_OXY"/>
</dbReference>
<keyword evidence="4" id="KW-0045">Antibiotic biosynthesis</keyword>
<dbReference type="EMBL" id="CP095749">
    <property type="protein sequence ID" value="WEB44361.1"/>
    <property type="molecule type" value="Genomic_DNA"/>
</dbReference>
<sequence length="320" mass="36764">MPSEVTSPLTIPKSTSSPSHRRRYKTEISFVSPVSDRHTFEEHSNCFLGISLENSNFRPIKVRSMVEWISQRFSRCTVLVGDSIHRITLESTRGLCPPEALIEAMRLWREFIDEHAHIFDDFRDRTDFTFINCSEVQTSDAYQSYHRALRDYFSQDSAFRTSVEAFGRRYHSKHSNGASAAELERRIQMSSDYFLEEFAIFCCLKERGLEVESDGEWRPIDPAPGEFIVNFGCAMEILTRNTATPVAAVAHRVVEQRKASPDQHDRFSYALFIDSSLDESVVPGLFRYEPGTGLELEAKFGTFLDDILHNTYQQHTTGLY</sequence>
<evidence type="ECO:0000256" key="2">
    <source>
        <dbReference type="ARBA" id="ARBA00006034"/>
    </source>
</evidence>
<name>A0ABY8AJI8_9ACTN</name>
<accession>A0ABY8AJI8</accession>
<proteinExistence type="inferred from homology"/>
<keyword evidence="3" id="KW-0808">Transferase</keyword>
<protein>
    <recommendedName>
        <fullName evidence="5">Cyclodipeptide synthase</fullName>
    </recommendedName>
</protein>
<dbReference type="Proteomes" id="UP001218629">
    <property type="component" value="Chromosome"/>
</dbReference>
<dbReference type="Pfam" id="PF16715">
    <property type="entry name" value="CDPS"/>
    <property type="match status" value="1"/>
</dbReference>
<dbReference type="NCBIfam" id="TIGR04539">
    <property type="entry name" value="tRNA_cyclodipep"/>
    <property type="match status" value="1"/>
</dbReference>
<evidence type="ECO:0000256" key="3">
    <source>
        <dbReference type="ARBA" id="ARBA00022679"/>
    </source>
</evidence>
<evidence type="ECO:0000256" key="6">
    <source>
        <dbReference type="SAM" id="MobiDB-lite"/>
    </source>
</evidence>
<comment type="pathway">
    <text evidence="1">Antibiotic biosynthesis.</text>
</comment>
<evidence type="ECO:0000256" key="1">
    <source>
        <dbReference type="ARBA" id="ARBA00004792"/>
    </source>
</evidence>
<dbReference type="Pfam" id="PF03171">
    <property type="entry name" value="2OG-FeII_Oxy"/>
    <property type="match status" value="1"/>
</dbReference>
<feature type="region of interest" description="Disordered" evidence="6">
    <location>
        <begin position="1"/>
        <end position="22"/>
    </location>
</feature>
<reference evidence="8 9" key="1">
    <citation type="submission" date="2022-03" db="EMBL/GenBank/DDBJ databases">
        <title>Streptomyces yunnanensis P86,complete genome.</title>
        <authorList>
            <person name="Chen S."/>
            <person name="Zhang Q."/>
        </authorList>
    </citation>
    <scope>NUCLEOTIDE SEQUENCE [LARGE SCALE GENOMIC DNA]</scope>
    <source>
        <strain evidence="8 9">P86</strain>
    </source>
</reference>
<evidence type="ECO:0000313" key="9">
    <source>
        <dbReference type="Proteomes" id="UP001218629"/>
    </source>
</evidence>
<keyword evidence="9" id="KW-1185">Reference proteome</keyword>
<dbReference type="InterPro" id="IPR038622">
    <property type="entry name" value="CDPS_sf"/>
</dbReference>
<dbReference type="RefSeq" id="WP_275310539.1">
    <property type="nucleotide sequence ID" value="NZ_CP095749.1"/>
</dbReference>